<comment type="similarity">
    <text evidence="4">Belongs to the class I-like SAM-binding methyltransferase superfamily.</text>
</comment>
<gene>
    <name evidence="5" type="ORF">OBBRIDRAFT_798569</name>
</gene>
<evidence type="ECO:0000313" key="6">
    <source>
        <dbReference type="Proteomes" id="UP000250043"/>
    </source>
</evidence>
<accession>A0A8E2ATL7</accession>
<evidence type="ECO:0000256" key="4">
    <source>
        <dbReference type="ARBA" id="ARBA00038314"/>
    </source>
</evidence>
<dbReference type="InterPro" id="IPR029063">
    <property type="entry name" value="SAM-dependent_MTases_sf"/>
</dbReference>
<name>A0A8E2ATL7_9APHY</name>
<reference evidence="5 6" key="1">
    <citation type="submission" date="2016-07" db="EMBL/GenBank/DDBJ databases">
        <title>Draft genome of the white-rot fungus Obba rivulosa 3A-2.</title>
        <authorList>
            <consortium name="DOE Joint Genome Institute"/>
            <person name="Miettinen O."/>
            <person name="Riley R."/>
            <person name="Acob R."/>
            <person name="Barry K."/>
            <person name="Cullen D."/>
            <person name="De Vries R."/>
            <person name="Hainaut M."/>
            <person name="Hatakka A."/>
            <person name="Henrissat B."/>
            <person name="Hilden K."/>
            <person name="Kuo R."/>
            <person name="Labutti K."/>
            <person name="Lipzen A."/>
            <person name="Makela M.R."/>
            <person name="Sandor L."/>
            <person name="Spatafora J.W."/>
            <person name="Grigoriev I.V."/>
            <person name="Hibbett D.S."/>
        </authorList>
    </citation>
    <scope>NUCLEOTIDE SEQUENCE [LARGE SCALE GENOMIC DNA]</scope>
    <source>
        <strain evidence="5 6">3A-2</strain>
    </source>
</reference>
<protein>
    <recommendedName>
        <fullName evidence="7">Methyltransferase domain-containing protein</fullName>
    </recommendedName>
</protein>
<keyword evidence="3" id="KW-0949">S-adenosyl-L-methionine</keyword>
<dbReference type="OrthoDB" id="2094832at2759"/>
<dbReference type="PANTHER" id="PTHR35897">
    <property type="entry name" value="METHYLTRANSFERASE AUSD"/>
    <property type="match status" value="1"/>
</dbReference>
<keyword evidence="6" id="KW-1185">Reference proteome</keyword>
<keyword evidence="2" id="KW-0808">Transferase</keyword>
<evidence type="ECO:0008006" key="7">
    <source>
        <dbReference type="Google" id="ProtNLM"/>
    </source>
</evidence>
<dbReference type="SUPFAM" id="SSF53335">
    <property type="entry name" value="S-adenosyl-L-methionine-dependent methyltransferases"/>
    <property type="match status" value="1"/>
</dbReference>
<dbReference type="PANTHER" id="PTHR35897:SF1">
    <property type="entry name" value="METHYLTRANSFERASE AUSD"/>
    <property type="match status" value="1"/>
</dbReference>
<sequence>MSRHEPVVTPELTVDQLSPDQVQPLDPSLLKLSDEELEFLHTVITPDDEELKRRIFEVQRQAYAKHPYPCIRAFHFVNLFMSKNSIYPDVVLSGKAGDTLFLDLGCCTGTDVRKLVYDGYPGLNVFGVDLRLEFIDLGYKLFGDAESCPIHFFTADIFGAPVNFDPTPVAPPSHLVKSLDQLKASVNHIYTGALFHLFDEPTQYSIALRLLTLLRRKKGAVIFGRHQGLSEEGLIDDHMGRRYGHSPQSWAKMWKEAFTEAEGAEFAEEDVVVVATLTPGFDESLFNTPRRVEMLYWSVRVV</sequence>
<comment type="pathway">
    <text evidence="1">Secondary metabolite biosynthesis.</text>
</comment>
<evidence type="ECO:0000313" key="5">
    <source>
        <dbReference type="EMBL" id="OCH85050.1"/>
    </source>
</evidence>
<proteinExistence type="inferred from homology"/>
<evidence type="ECO:0000256" key="1">
    <source>
        <dbReference type="ARBA" id="ARBA00005179"/>
    </source>
</evidence>
<dbReference type="Gene3D" id="3.40.50.150">
    <property type="entry name" value="Vaccinia Virus protein VP39"/>
    <property type="match status" value="1"/>
</dbReference>
<dbReference type="GO" id="GO:0016740">
    <property type="term" value="F:transferase activity"/>
    <property type="evidence" value="ECO:0007669"/>
    <property type="project" value="UniProtKB-KW"/>
</dbReference>
<organism evidence="5 6">
    <name type="scientific">Obba rivulosa</name>
    <dbReference type="NCBI Taxonomy" id="1052685"/>
    <lineage>
        <taxon>Eukaryota</taxon>
        <taxon>Fungi</taxon>
        <taxon>Dikarya</taxon>
        <taxon>Basidiomycota</taxon>
        <taxon>Agaricomycotina</taxon>
        <taxon>Agaricomycetes</taxon>
        <taxon>Polyporales</taxon>
        <taxon>Gelatoporiaceae</taxon>
        <taxon>Obba</taxon>
    </lineage>
</organism>
<dbReference type="AlphaFoldDB" id="A0A8E2ATL7"/>
<evidence type="ECO:0000256" key="3">
    <source>
        <dbReference type="ARBA" id="ARBA00022691"/>
    </source>
</evidence>
<dbReference type="EMBL" id="KV722612">
    <property type="protein sequence ID" value="OCH85050.1"/>
    <property type="molecule type" value="Genomic_DNA"/>
</dbReference>
<evidence type="ECO:0000256" key="2">
    <source>
        <dbReference type="ARBA" id="ARBA00022679"/>
    </source>
</evidence>
<dbReference type="Proteomes" id="UP000250043">
    <property type="component" value="Unassembled WGS sequence"/>
</dbReference>
<dbReference type="InterPro" id="IPR051654">
    <property type="entry name" value="Meroterpenoid_MTases"/>
</dbReference>